<proteinExistence type="predicted"/>
<dbReference type="PANTHER" id="PTHR31170:SF24">
    <property type="match status" value="1"/>
</dbReference>
<dbReference type="EMBL" id="CAADRP010001807">
    <property type="protein sequence ID" value="VFU52928.1"/>
    <property type="molecule type" value="Genomic_DNA"/>
</dbReference>
<dbReference type="Pfam" id="PF03140">
    <property type="entry name" value="DUF247"/>
    <property type="match status" value="1"/>
</dbReference>
<reference evidence="1" key="1">
    <citation type="submission" date="2019-03" db="EMBL/GenBank/DDBJ databases">
        <authorList>
            <person name="Mank J."/>
            <person name="Almeida P."/>
        </authorList>
    </citation>
    <scope>NUCLEOTIDE SEQUENCE</scope>
    <source>
        <strain evidence="1">78183</strain>
    </source>
</reference>
<dbReference type="AlphaFoldDB" id="A0A6N2MXE1"/>
<gene>
    <name evidence="1" type="ORF">SVIM_LOCUS366214</name>
</gene>
<sequence>MELRPLNSTWLSAVSAGAQFVSKRKTEAYTPQLISIGPLHRGDERLKGMKSKIEIFQEFAERDGMDRMKIEDLVMCIQDKEAYIRAVIQRTSTKLQAVIS</sequence>
<organism evidence="1">
    <name type="scientific">Salix viminalis</name>
    <name type="common">Common osier</name>
    <name type="synonym">Basket willow</name>
    <dbReference type="NCBI Taxonomy" id="40686"/>
    <lineage>
        <taxon>Eukaryota</taxon>
        <taxon>Viridiplantae</taxon>
        <taxon>Streptophyta</taxon>
        <taxon>Embryophyta</taxon>
        <taxon>Tracheophyta</taxon>
        <taxon>Spermatophyta</taxon>
        <taxon>Magnoliopsida</taxon>
        <taxon>eudicotyledons</taxon>
        <taxon>Gunneridae</taxon>
        <taxon>Pentapetalae</taxon>
        <taxon>rosids</taxon>
        <taxon>fabids</taxon>
        <taxon>Malpighiales</taxon>
        <taxon>Salicaceae</taxon>
        <taxon>Saliceae</taxon>
        <taxon>Salix</taxon>
    </lineage>
</organism>
<dbReference type="PANTHER" id="PTHR31170">
    <property type="entry name" value="BNAC04G53230D PROTEIN"/>
    <property type="match status" value="1"/>
</dbReference>
<dbReference type="InterPro" id="IPR004158">
    <property type="entry name" value="DUF247_pln"/>
</dbReference>
<accession>A0A6N2MXE1</accession>
<protein>
    <submittedName>
        <fullName evidence="1">Uncharacterized protein</fullName>
    </submittedName>
</protein>
<name>A0A6N2MXE1_SALVM</name>
<evidence type="ECO:0000313" key="1">
    <source>
        <dbReference type="EMBL" id="VFU52928.1"/>
    </source>
</evidence>